<dbReference type="AlphaFoldDB" id="S9USF1"/>
<proteinExistence type="predicted"/>
<dbReference type="EMBL" id="ATMH01006407">
    <property type="protein sequence ID" value="EPY25927.1"/>
    <property type="molecule type" value="Genomic_DNA"/>
</dbReference>
<reference evidence="3" key="2">
    <citation type="submission" date="2013-03" db="EMBL/GenBank/DDBJ databases">
        <authorList>
            <person name="Motta M.C.M."/>
            <person name="Martins A.C.A."/>
            <person name="Preta C.M.C.C."/>
            <person name="Silva R."/>
            <person name="de Souza S.S."/>
            <person name="Klein C.C."/>
            <person name="de Almeida L.G.P."/>
            <person name="Cunha O.L."/>
            <person name="Colabardini A.C."/>
            <person name="Lima B.A."/>
            <person name="Machado C.R."/>
            <person name="Soares C.M.A."/>
            <person name="de Menezes C.B.A."/>
            <person name="Bartolomeu D.C."/>
            <person name="Grisard E.C."/>
            <person name="Fantinatti-Garboggini F."/>
            <person name="Rodrigues-Luiz G.F."/>
            <person name="Wagner G."/>
            <person name="Goldman G.H."/>
            <person name="Fietto J.L.R."/>
            <person name="Ciapina L.P."/>
            <person name="Brocchi M."/>
            <person name="Elias M.C."/>
            <person name="Goldman M.H.S."/>
            <person name="Sagot M.-F."/>
            <person name="Pereira M."/>
            <person name="Stoco P.H."/>
            <person name="Teixeira S.M.R."/>
            <person name="de Mendonca-Neto R.P."/>
            <person name="Maciel T.E.F."/>
            <person name="Mendes T.A.O."/>
            <person name="Urmenyi T.P."/>
            <person name="Teixeira M.M.G."/>
            <person name="de Camargo E.F.P."/>
            <person name="de Sousa W."/>
            <person name="Schenkman S."/>
            <person name="de Vasconcelos A.T.R."/>
        </authorList>
    </citation>
    <scope>NUCLEOTIDE SEQUENCE</scope>
</reference>
<dbReference type="OrthoDB" id="60858at2759"/>
<keyword evidence="1" id="KW-0812">Transmembrane</keyword>
<feature type="transmembrane region" description="Helical" evidence="1">
    <location>
        <begin position="125"/>
        <end position="143"/>
    </location>
</feature>
<keyword evidence="1" id="KW-1133">Transmembrane helix</keyword>
<feature type="transmembrane region" description="Helical" evidence="1">
    <location>
        <begin position="150"/>
        <end position="168"/>
    </location>
</feature>
<evidence type="ECO:0000313" key="3">
    <source>
        <dbReference type="EMBL" id="EPY31714.1"/>
    </source>
</evidence>
<feature type="transmembrane region" description="Helical" evidence="1">
    <location>
        <begin position="58"/>
        <end position="79"/>
    </location>
</feature>
<sequence length="230" mass="25894">MRSPTFLSCPSCPSTHKLGINANERKKKKKNIIITNIKSIHTRTSALRFLMAAAKLPLLASIWFAVVAPVVLVDGIFVLKRQPVGAADLTHPLAETFPFNYWLIYEKYDRRYAPNDDAFVVAQSYMNMIEVVLGLVTLALSLVGEHSCSIKLAFTVALMTFYKTVLYFLMDVVEGGIYTHHNTQQEQFLYVILPSSFWILIPGIIMKMCWNRMQCSVEGANGTPAAKKKK</sequence>
<comment type="caution">
    <text evidence="3">The sequence shown here is derived from an EMBL/GenBank/DDBJ whole genome shotgun (WGS) entry which is preliminary data.</text>
</comment>
<evidence type="ECO:0000313" key="2">
    <source>
        <dbReference type="EMBL" id="EPY25927.1"/>
    </source>
</evidence>
<dbReference type="EMBL" id="ATMH01003311">
    <property type="protein sequence ID" value="EPY31714.1"/>
    <property type="molecule type" value="Genomic_DNA"/>
</dbReference>
<dbReference type="PANTHER" id="PTHR37919">
    <property type="entry name" value="PROTEIN CBG05606"/>
    <property type="match status" value="1"/>
</dbReference>
<dbReference type="Proteomes" id="UP000015354">
    <property type="component" value="Unassembled WGS sequence"/>
</dbReference>
<reference evidence="3 4" key="1">
    <citation type="journal article" date="2013" name="PLoS ONE">
        <title>Predicting the Proteins of Angomonas deanei, Strigomonas culicis and Their Respective Endosymbionts Reveals New Aspects of the Trypanosomatidae Family.</title>
        <authorList>
            <person name="Motta M.C."/>
            <person name="Martins A.C."/>
            <person name="de Souza S.S."/>
            <person name="Catta-Preta C.M."/>
            <person name="Silva R."/>
            <person name="Klein C.C."/>
            <person name="de Almeida L.G."/>
            <person name="de Lima Cunha O."/>
            <person name="Ciapina L.P."/>
            <person name="Brocchi M."/>
            <person name="Colabardini A.C."/>
            <person name="de Araujo Lima B."/>
            <person name="Machado C.R."/>
            <person name="de Almeida Soares C.M."/>
            <person name="Probst C.M."/>
            <person name="de Menezes C.B."/>
            <person name="Thompson C.E."/>
            <person name="Bartholomeu D.C."/>
            <person name="Gradia D.F."/>
            <person name="Pavoni D.P."/>
            <person name="Grisard E.C."/>
            <person name="Fantinatti-Garboggini F."/>
            <person name="Marchini F.K."/>
            <person name="Rodrigues-Luiz G.F."/>
            <person name="Wagner G."/>
            <person name="Goldman G.H."/>
            <person name="Fietto J.L."/>
            <person name="Elias M.C."/>
            <person name="Goldman M.H."/>
            <person name="Sagot M.F."/>
            <person name="Pereira M."/>
            <person name="Stoco P.H."/>
            <person name="de Mendonca-Neto R.P."/>
            <person name="Teixeira S.M."/>
            <person name="Maciel T.E."/>
            <person name="de Oliveira Mendes T.A."/>
            <person name="Urmenyi T.P."/>
            <person name="de Souza W."/>
            <person name="Schenkman S."/>
            <person name="de Vasconcelos A.T."/>
        </authorList>
    </citation>
    <scope>NUCLEOTIDE SEQUENCE [LARGE SCALE GENOMIC DNA]</scope>
</reference>
<evidence type="ECO:0000256" key="1">
    <source>
        <dbReference type="SAM" id="Phobius"/>
    </source>
</evidence>
<protein>
    <recommendedName>
        <fullName evidence="5">EXPERA domain-containing protein</fullName>
    </recommendedName>
</protein>
<keyword evidence="1" id="KW-0472">Membrane</keyword>
<evidence type="ECO:0000313" key="4">
    <source>
        <dbReference type="Proteomes" id="UP000015354"/>
    </source>
</evidence>
<keyword evidence="4" id="KW-1185">Reference proteome</keyword>
<organism evidence="3 4">
    <name type="scientific">Strigomonas culicis</name>
    <dbReference type="NCBI Taxonomy" id="28005"/>
    <lineage>
        <taxon>Eukaryota</taxon>
        <taxon>Discoba</taxon>
        <taxon>Euglenozoa</taxon>
        <taxon>Kinetoplastea</taxon>
        <taxon>Metakinetoplastina</taxon>
        <taxon>Trypanosomatida</taxon>
        <taxon>Trypanosomatidae</taxon>
        <taxon>Strigomonadinae</taxon>
        <taxon>Strigomonas</taxon>
    </lineage>
</organism>
<feature type="transmembrane region" description="Helical" evidence="1">
    <location>
        <begin position="188"/>
        <end position="206"/>
    </location>
</feature>
<name>S9USF1_9TRYP</name>
<dbReference type="PANTHER" id="PTHR37919:SF2">
    <property type="entry name" value="EXPERA DOMAIN-CONTAINING PROTEIN"/>
    <property type="match status" value="1"/>
</dbReference>
<accession>S9USF1</accession>
<gene>
    <name evidence="3" type="ORF">STCU_03311</name>
    <name evidence="2" type="ORF">STCU_06407</name>
</gene>
<evidence type="ECO:0008006" key="5">
    <source>
        <dbReference type="Google" id="ProtNLM"/>
    </source>
</evidence>